<evidence type="ECO:0000313" key="3">
    <source>
        <dbReference type="Proteomes" id="UP001500467"/>
    </source>
</evidence>
<feature type="region of interest" description="Disordered" evidence="1">
    <location>
        <begin position="94"/>
        <end position="114"/>
    </location>
</feature>
<keyword evidence="3" id="KW-1185">Reference proteome</keyword>
<accession>A0ABN1VTV6</accession>
<dbReference type="Proteomes" id="UP001500467">
    <property type="component" value="Unassembled WGS sequence"/>
</dbReference>
<sequence length="114" mass="11806">MAAIAMSGPGHHGFEADAERLGQRASEFDGLTRRAAEIARTLREAVASSPWGDDEVGRAFDGRHRTPADETAGVLDGLSGGLAEMGRAFSSAAEAYTAGDEAARQSITDAGREG</sequence>
<dbReference type="RefSeq" id="WP_253859981.1">
    <property type="nucleotide sequence ID" value="NZ_BAAALM010000023.1"/>
</dbReference>
<evidence type="ECO:0000256" key="1">
    <source>
        <dbReference type="SAM" id="MobiDB-lite"/>
    </source>
</evidence>
<proteinExistence type="predicted"/>
<comment type="caution">
    <text evidence="2">The sequence shown here is derived from an EMBL/GenBank/DDBJ whole genome shotgun (WGS) entry which is preliminary data.</text>
</comment>
<dbReference type="EMBL" id="BAAALM010000023">
    <property type="protein sequence ID" value="GAA1221579.1"/>
    <property type="molecule type" value="Genomic_DNA"/>
</dbReference>
<feature type="compositionally biased region" description="Basic and acidic residues" evidence="1">
    <location>
        <begin position="55"/>
        <end position="68"/>
    </location>
</feature>
<organism evidence="2 3">
    <name type="scientific">Prauserella alba</name>
    <dbReference type="NCBI Taxonomy" id="176898"/>
    <lineage>
        <taxon>Bacteria</taxon>
        <taxon>Bacillati</taxon>
        <taxon>Actinomycetota</taxon>
        <taxon>Actinomycetes</taxon>
        <taxon>Pseudonocardiales</taxon>
        <taxon>Pseudonocardiaceae</taxon>
        <taxon>Prauserella</taxon>
    </lineage>
</organism>
<name>A0ABN1VTV6_9PSEU</name>
<protein>
    <recommendedName>
        <fullName evidence="4">Excreted virulence factor EspC, type VII ESX diderm</fullName>
    </recommendedName>
</protein>
<evidence type="ECO:0000313" key="2">
    <source>
        <dbReference type="EMBL" id="GAA1221579.1"/>
    </source>
</evidence>
<feature type="region of interest" description="Disordered" evidence="1">
    <location>
        <begin position="46"/>
        <end position="72"/>
    </location>
</feature>
<reference evidence="2 3" key="1">
    <citation type="journal article" date="2019" name="Int. J. Syst. Evol. Microbiol.">
        <title>The Global Catalogue of Microorganisms (GCM) 10K type strain sequencing project: providing services to taxonomists for standard genome sequencing and annotation.</title>
        <authorList>
            <consortium name="The Broad Institute Genomics Platform"/>
            <consortium name="The Broad Institute Genome Sequencing Center for Infectious Disease"/>
            <person name="Wu L."/>
            <person name="Ma J."/>
        </authorList>
    </citation>
    <scope>NUCLEOTIDE SEQUENCE [LARGE SCALE GENOMIC DNA]</scope>
    <source>
        <strain evidence="2 3">JCM 13022</strain>
    </source>
</reference>
<gene>
    <name evidence="2" type="ORF">GCM10009675_50520</name>
</gene>
<evidence type="ECO:0008006" key="4">
    <source>
        <dbReference type="Google" id="ProtNLM"/>
    </source>
</evidence>